<keyword evidence="3" id="KW-1185">Reference proteome</keyword>
<evidence type="ECO:0000313" key="2">
    <source>
        <dbReference type="EMBL" id="MDG3002624.1"/>
    </source>
</evidence>
<feature type="chain" id="PRO_5047531213" description="DUF4198 domain-containing protein" evidence="1">
    <location>
        <begin position="19"/>
        <end position="227"/>
    </location>
</feature>
<organism evidence="2 3">
    <name type="scientific">Paludisphaera mucosa</name>
    <dbReference type="NCBI Taxonomy" id="3030827"/>
    <lineage>
        <taxon>Bacteria</taxon>
        <taxon>Pseudomonadati</taxon>
        <taxon>Planctomycetota</taxon>
        <taxon>Planctomycetia</taxon>
        <taxon>Isosphaerales</taxon>
        <taxon>Isosphaeraceae</taxon>
        <taxon>Paludisphaera</taxon>
    </lineage>
</organism>
<accession>A0ABT6F538</accession>
<evidence type="ECO:0000256" key="1">
    <source>
        <dbReference type="SAM" id="SignalP"/>
    </source>
</evidence>
<evidence type="ECO:0008006" key="4">
    <source>
        <dbReference type="Google" id="ProtNLM"/>
    </source>
</evidence>
<dbReference type="Proteomes" id="UP001216907">
    <property type="component" value="Unassembled WGS sequence"/>
</dbReference>
<gene>
    <name evidence="2" type="ORF">PZE19_02395</name>
</gene>
<dbReference type="EMBL" id="JARRAG010000001">
    <property type="protein sequence ID" value="MDG3002624.1"/>
    <property type="molecule type" value="Genomic_DNA"/>
</dbReference>
<comment type="caution">
    <text evidence="2">The sequence shown here is derived from an EMBL/GenBank/DDBJ whole genome shotgun (WGS) entry which is preliminary data.</text>
</comment>
<protein>
    <recommendedName>
        <fullName evidence="4">DUF4198 domain-containing protein</fullName>
    </recommendedName>
</protein>
<reference evidence="2 3" key="1">
    <citation type="submission" date="2023-03" db="EMBL/GenBank/DDBJ databases">
        <title>Paludisphaera mucosa sp. nov. a novel planctomycete from northern fen.</title>
        <authorList>
            <person name="Ivanova A."/>
        </authorList>
    </citation>
    <scope>NUCLEOTIDE SEQUENCE [LARGE SCALE GENOMIC DNA]</scope>
    <source>
        <strain evidence="2 3">Pla2</strain>
    </source>
</reference>
<sequence>MSLKYLMVLALAATTAAAADEPYKIEALNEAPPQELAPGVKGVLDSQGFRVVDPEGRPLVDVWLRKGTPATAKPAGPKGAVLYPVLTEGELIGAVKFAAEGHDYRDQPVAAGVYTLRYGLQPVNGDHLGVSVNRDYALLLPTAKDADTADLPRKKLEERSAESVGTTHPGVLLLLAPPDKGTEKPTMVNDATLNTWGAVVSLPLKVEGEADFVPLSVQLVLVGAKTD</sequence>
<name>A0ABT6F538_9BACT</name>
<feature type="signal peptide" evidence="1">
    <location>
        <begin position="1"/>
        <end position="18"/>
    </location>
</feature>
<proteinExistence type="predicted"/>
<dbReference type="RefSeq" id="WP_277858988.1">
    <property type="nucleotide sequence ID" value="NZ_JARRAG010000001.1"/>
</dbReference>
<keyword evidence="1" id="KW-0732">Signal</keyword>
<evidence type="ECO:0000313" key="3">
    <source>
        <dbReference type="Proteomes" id="UP001216907"/>
    </source>
</evidence>